<dbReference type="GO" id="GO:0005891">
    <property type="term" value="C:voltage-gated calcium channel complex"/>
    <property type="evidence" value="ECO:0007669"/>
    <property type="project" value="TreeGrafter"/>
</dbReference>
<feature type="compositionally biased region" description="Basic and acidic residues" evidence="18">
    <location>
        <begin position="212"/>
        <end position="228"/>
    </location>
</feature>
<evidence type="ECO:0000256" key="2">
    <source>
        <dbReference type="ARBA" id="ARBA00022448"/>
    </source>
</evidence>
<feature type="compositionally biased region" description="Pro residues" evidence="18">
    <location>
        <begin position="1"/>
        <end position="12"/>
    </location>
</feature>
<comment type="similarity">
    <text evidence="16">Belongs to the calcium channel alpha-1 subunit (TC 1.A.1.11) family.</text>
</comment>
<dbReference type="Proteomes" id="UP001303473">
    <property type="component" value="Unassembled WGS sequence"/>
</dbReference>
<feature type="transmembrane region" description="Helical" evidence="19">
    <location>
        <begin position="510"/>
        <end position="529"/>
    </location>
</feature>
<name>A0AAN6S659_9PEZI</name>
<dbReference type="EMBL" id="MU853779">
    <property type="protein sequence ID" value="KAK3941855.1"/>
    <property type="molecule type" value="Genomic_DNA"/>
</dbReference>
<dbReference type="FunFam" id="1.10.287.70:FF:000118">
    <property type="entry name" value="Calcium channel subunit Cch1"/>
    <property type="match status" value="1"/>
</dbReference>
<dbReference type="Gene3D" id="1.10.287.70">
    <property type="match status" value="4"/>
</dbReference>
<dbReference type="FunFam" id="1.20.120.350:FF:000079">
    <property type="entry name" value="Calcium channel subunit Cch1"/>
    <property type="match status" value="1"/>
</dbReference>
<evidence type="ECO:0000256" key="4">
    <source>
        <dbReference type="ARBA" id="ARBA00022553"/>
    </source>
</evidence>
<feature type="compositionally biased region" description="Low complexity" evidence="18">
    <location>
        <begin position="2142"/>
        <end position="2151"/>
    </location>
</feature>
<keyword evidence="11" id="KW-0406">Ion transport</keyword>
<evidence type="ECO:0000313" key="21">
    <source>
        <dbReference type="EMBL" id="KAK3941855.1"/>
    </source>
</evidence>
<dbReference type="FunFam" id="1.20.120.350:FF:000098">
    <property type="entry name" value="Calcium channel subunit Cch1"/>
    <property type="match status" value="1"/>
</dbReference>
<evidence type="ECO:0000256" key="9">
    <source>
        <dbReference type="ARBA" id="ARBA00022882"/>
    </source>
</evidence>
<feature type="compositionally biased region" description="Low complexity" evidence="18">
    <location>
        <begin position="2016"/>
        <end position="2048"/>
    </location>
</feature>
<feature type="compositionally biased region" description="Polar residues" evidence="18">
    <location>
        <begin position="180"/>
        <end position="189"/>
    </location>
</feature>
<feature type="compositionally biased region" description="Low complexity" evidence="18">
    <location>
        <begin position="133"/>
        <end position="143"/>
    </location>
</feature>
<comment type="caution">
    <text evidence="21">The sequence shown here is derived from an EMBL/GenBank/DDBJ whole genome shotgun (WGS) entry which is preliminary data.</text>
</comment>
<dbReference type="GO" id="GO:0005509">
    <property type="term" value="F:calcium ion binding"/>
    <property type="evidence" value="ECO:0007669"/>
    <property type="project" value="InterPro"/>
</dbReference>
<evidence type="ECO:0000256" key="15">
    <source>
        <dbReference type="ARBA" id="ARBA00057587"/>
    </source>
</evidence>
<feature type="region of interest" description="Disordered" evidence="18">
    <location>
        <begin position="307"/>
        <end position="327"/>
    </location>
</feature>
<dbReference type="SUPFAM" id="SSF81324">
    <property type="entry name" value="Voltage-gated potassium channels"/>
    <property type="match status" value="4"/>
</dbReference>
<dbReference type="InterPro" id="IPR027359">
    <property type="entry name" value="Volt_channel_dom_sf"/>
</dbReference>
<evidence type="ECO:0000256" key="16">
    <source>
        <dbReference type="ARBA" id="ARBA00061395"/>
    </source>
</evidence>
<reference evidence="22" key="1">
    <citation type="journal article" date="2023" name="Mol. Phylogenet. Evol.">
        <title>Genome-scale phylogeny and comparative genomics of the fungal order Sordariales.</title>
        <authorList>
            <person name="Hensen N."/>
            <person name="Bonometti L."/>
            <person name="Westerberg I."/>
            <person name="Brannstrom I.O."/>
            <person name="Guillou S."/>
            <person name="Cros-Aarteil S."/>
            <person name="Calhoun S."/>
            <person name="Haridas S."/>
            <person name="Kuo A."/>
            <person name="Mondo S."/>
            <person name="Pangilinan J."/>
            <person name="Riley R."/>
            <person name="LaButti K."/>
            <person name="Andreopoulos B."/>
            <person name="Lipzen A."/>
            <person name="Chen C."/>
            <person name="Yan M."/>
            <person name="Daum C."/>
            <person name="Ng V."/>
            <person name="Clum A."/>
            <person name="Steindorff A."/>
            <person name="Ohm R.A."/>
            <person name="Martin F."/>
            <person name="Silar P."/>
            <person name="Natvig D.O."/>
            <person name="Lalanne C."/>
            <person name="Gautier V."/>
            <person name="Ament-Velasquez S.L."/>
            <person name="Kruys A."/>
            <person name="Hutchinson M.I."/>
            <person name="Powell A.J."/>
            <person name="Barry K."/>
            <person name="Miller A.N."/>
            <person name="Grigoriev I.V."/>
            <person name="Debuchy R."/>
            <person name="Gladieux P."/>
            <person name="Hiltunen Thoren M."/>
            <person name="Johannesson H."/>
        </authorList>
    </citation>
    <scope>NUCLEOTIDE SEQUENCE [LARGE SCALE GENOMIC DNA]</scope>
    <source>
        <strain evidence="22">CBS 340.73</strain>
    </source>
</reference>
<feature type="compositionally biased region" description="Gly residues" evidence="18">
    <location>
        <begin position="2132"/>
        <end position="2141"/>
    </location>
</feature>
<dbReference type="GO" id="GO:0098703">
    <property type="term" value="P:calcium ion import across plasma membrane"/>
    <property type="evidence" value="ECO:0007669"/>
    <property type="project" value="TreeGrafter"/>
</dbReference>
<keyword evidence="13" id="KW-0325">Glycoprotein</keyword>
<dbReference type="PROSITE" id="PS50222">
    <property type="entry name" value="EF_HAND_2"/>
    <property type="match status" value="1"/>
</dbReference>
<feature type="region of interest" description="Disordered" evidence="18">
    <location>
        <begin position="259"/>
        <end position="290"/>
    </location>
</feature>
<keyword evidence="9" id="KW-0851">Voltage-gated channel</keyword>
<keyword evidence="22" id="KW-1185">Reference proteome</keyword>
<evidence type="ECO:0000256" key="5">
    <source>
        <dbReference type="ARBA" id="ARBA00022568"/>
    </source>
</evidence>
<evidence type="ECO:0000256" key="17">
    <source>
        <dbReference type="ARBA" id="ARBA00067459"/>
    </source>
</evidence>
<evidence type="ECO:0000256" key="7">
    <source>
        <dbReference type="ARBA" id="ARBA00022692"/>
    </source>
</evidence>
<feature type="transmembrane region" description="Helical" evidence="19">
    <location>
        <begin position="1581"/>
        <end position="1599"/>
    </location>
</feature>
<keyword evidence="7 19" id="KW-0812">Transmembrane</keyword>
<evidence type="ECO:0000313" key="22">
    <source>
        <dbReference type="Proteomes" id="UP001303473"/>
    </source>
</evidence>
<feature type="region of interest" description="Disordered" evidence="18">
    <location>
        <begin position="2013"/>
        <end position="2099"/>
    </location>
</feature>
<feature type="region of interest" description="Disordered" evidence="18">
    <location>
        <begin position="111"/>
        <end position="245"/>
    </location>
</feature>
<feature type="compositionally biased region" description="Pro residues" evidence="18">
    <location>
        <begin position="112"/>
        <end position="127"/>
    </location>
</feature>
<evidence type="ECO:0000256" key="14">
    <source>
        <dbReference type="ARBA" id="ARBA00023303"/>
    </source>
</evidence>
<evidence type="ECO:0000259" key="20">
    <source>
        <dbReference type="PROSITE" id="PS50222"/>
    </source>
</evidence>
<feature type="transmembrane region" description="Helical" evidence="19">
    <location>
        <begin position="1342"/>
        <end position="1366"/>
    </location>
</feature>
<dbReference type="FunFam" id="1.20.120.350:FF:000063">
    <property type="entry name" value="Calcium channel subunit Cch1"/>
    <property type="match status" value="1"/>
</dbReference>
<feature type="transmembrane region" description="Helical" evidence="19">
    <location>
        <begin position="400"/>
        <end position="427"/>
    </location>
</feature>
<feature type="transmembrane region" description="Helical" evidence="19">
    <location>
        <begin position="811"/>
        <end position="833"/>
    </location>
</feature>
<keyword evidence="8" id="KW-0106">Calcium</keyword>
<proteinExistence type="inferred from homology"/>
<sequence length="2182" mass="245070">MNNNPPNSPPRPSHLSAPPAQSIPLQEFHRFHDAGQSSHGGDARGRERLSISSHQQQAGADDRTRSPSPIPMAANLPGFSTYWENPYPAPHDDASGNNSPIDHLALQFALPPDIPQQPPSIEVPPYMPSADDPYQYQQPNPYYTERADTDSLESDTVPLRQTAQPIGGLEPPDGEPQPRDSFQTISDMGNSPGRPRNTQRLGYDLEPGFSSDRQRSYRDTLAPEDRRQSRSRSPSTTGALSRAGSIVRAMSQRVVMISGEGDLVEQQARRERSRSPSADGPRAGYSSGPMLVDTSYPSQVFQMPTEKRPETVYPQEQPGFMSRPRRPLPNPLKGNSLGIFAPENALRRWLCDILVNPWTEPLILILIVLQAVLLAIESASDVFLEGNGRPERWGSTRIDWAIFGLFVVFTLELIARMIVSGFVINAAEYAPVTSKRRVRERVAEQYRAIFQPQRQKSVRREQQPPNHFVPTTFARSFTMMHGQAAPETLEEQQRLHLARRAFLRHGFNRLDFVAVVSFWISFILGVTGMESQYHIYVFRMLSCLRIIRLLALTKGNLIILRSLKKAAPLLVRVSFLMGFFWLLFAIIGVQSFKSSLSRECTWIDPQDPTNLSATYTPSMSFCGGFLNETTGATQPWVFSTNGNLSLEFLQPGAPNAKGYICPRGSLCLQQENPYNGTVNFDDIGHSLELVFVIMSANTFSDLMYYTISSDFLPAALFFGAGIMIMMLWMTNLLIAVITSSFQVIREESKASTFTADDEPHMAPHAEEPLRRQSSLQRIYSKIAWLWTVVIAFGLLSQSFRSASMSPSREQFINVAEVVVTILLDIEIVIRFAADARGFHRKKRNLFDLGLAIITSIILIPPIHESGQAYNWLTVFQILRVYRLVLAIPMTRKLIQLVLGNVTGIGNLMLFVFLITFLMAIFASQLFRGQLPAQDNQGNNVRIPFNTIYNSFLGMYQILSSENWTDILYHVTSFSTGFNTAWIGAIFLIGWFILAYFILVNMFIAVIQENFDVGEDIKRLEQVKAFLQRKELGGSSSNLALSRVFNFGKSRRRQDPLDSSPAAMEMLLKEAVVREFLDELPQDPLQQAPTGLSSPPRPGASSTVGLGALSAVWGKMVSKFKSRDPNPFYSSNIRLDRNETMDPRAMAYHAVNSANFRRKAQKEYLMRHPHYNNSLFIFTPQNRLRRWCQLVVGPGRGLERIDGVRPNKYAWYIFSALIYAAIVAMVVLACVTTPLFQKEYFEKHNSTSPYNWFTLADLAFAAVFTVEAAVKVVADGFFWTPNAYFRSTWGIIDAIVLITLWINVITLFTNDGAVSRAVGAFKALRALRLLNVSDSARETFHSLLIVGGWKILSAAFVSISLLIPFALYGVNLFHGKLVSCTDASGAVTDLMDCWGEYNSTPYNNNWPLLAPRVASNPYFNFDDFGSSLFILFQIVSQEGWVDVSFAAQAITGQGLQPQNSAPFNNQGNALFFVVFNLMATVFVLTLFISVFMRNYTEQTGVAFLTAEQRSWLELRKLLRQISPSKSSYDEKKTKWKMWCHKRAIEKRGKWYLAITGVLVLHLVLLLAEFYTEPDWWTRTRDILFLVFTLIYVSNIVVRIVGLGWTRFRKSSWDVFSLGAVTGAFATSILFLTNTKLDTYIQLHKFFLVAIVLLLIPRNDALDQLFKTAAASLTTIGNLLATWLVFFLVFAIALTQTFSLTRFGSGENANLNLRTVPNALIMLFRFSCGEGWNQIMEDFAQISSPMCVEGPTFFDSDCGGTAWARVLFVAWNIISMYLFVNLFVSLIYESFSYVYQRTSGLAVVDRDEIRRFKEAWRSVDPAGTGFISKEAFPRLLGELSGVFEMRIYDTDDSVRTILEDVRGGGDTASIRHASIVSTSQFQTGIDLKKLNARLAQIDVVKVRERRRRFNIFFEEVMVSADPERGISFTTVLMILAHYNIISDSKSLRLEEFLRRRARLQRVEEEVRRRIVLGFFDMLFYSRKFKRHMALKRSARMTAVPQLDVPEILVDNEEERAQAAAATNNNNNNNNNTNNGAGRARSATTTGTSGAFLSADDALGPHQHQHHHRSWSGMSADMSSYDTSYGHPLATPRASGPSAPGHRNQTNTFSFELQEPSWMPDGMSGVEPFDDGTAVVGGGDGAGSGASRRGSSVSPAQVREMLDDSVWMASIRRSATMRRSHSGGY</sequence>
<feature type="transmembrane region" description="Helical" evidence="19">
    <location>
        <begin position="1468"/>
        <end position="1490"/>
    </location>
</feature>
<feature type="region of interest" description="Disordered" evidence="18">
    <location>
        <begin position="2130"/>
        <end position="2153"/>
    </location>
</feature>
<evidence type="ECO:0000256" key="18">
    <source>
        <dbReference type="SAM" id="MobiDB-lite"/>
    </source>
</evidence>
<evidence type="ECO:0000256" key="12">
    <source>
        <dbReference type="ARBA" id="ARBA00023136"/>
    </source>
</evidence>
<dbReference type="Pfam" id="PF00520">
    <property type="entry name" value="Ion_trans"/>
    <property type="match status" value="4"/>
</dbReference>
<evidence type="ECO:0000256" key="8">
    <source>
        <dbReference type="ARBA" id="ARBA00022837"/>
    </source>
</evidence>
<keyword evidence="10 19" id="KW-1133">Transmembrane helix</keyword>
<feature type="transmembrane region" description="Helical" evidence="19">
    <location>
        <begin position="1208"/>
        <end position="1235"/>
    </location>
</feature>
<feature type="transmembrane region" description="Helical" evidence="19">
    <location>
        <begin position="1289"/>
        <end position="1307"/>
    </location>
</feature>
<dbReference type="InterPro" id="IPR050599">
    <property type="entry name" value="VDCC_alpha-1_subunit"/>
</dbReference>
<keyword evidence="12 19" id="KW-0472">Membrane</keyword>
<feature type="transmembrane region" description="Helical" evidence="19">
    <location>
        <begin position="778"/>
        <end position="799"/>
    </location>
</feature>
<evidence type="ECO:0000256" key="3">
    <source>
        <dbReference type="ARBA" id="ARBA00022475"/>
    </source>
</evidence>
<organism evidence="21 22">
    <name type="scientific">Diplogelasinospora grovesii</name>
    <dbReference type="NCBI Taxonomy" id="303347"/>
    <lineage>
        <taxon>Eukaryota</taxon>
        <taxon>Fungi</taxon>
        <taxon>Dikarya</taxon>
        <taxon>Ascomycota</taxon>
        <taxon>Pezizomycotina</taxon>
        <taxon>Sordariomycetes</taxon>
        <taxon>Sordariomycetidae</taxon>
        <taxon>Sordariales</taxon>
        <taxon>Diplogelasinosporaceae</taxon>
        <taxon>Diplogelasinospora</taxon>
    </lineage>
</organism>
<keyword evidence="2" id="KW-0813">Transport</keyword>
<keyword evidence="14" id="KW-0407">Ion channel</keyword>
<keyword evidence="4" id="KW-0597">Phosphoprotein</keyword>
<evidence type="ECO:0000256" key="10">
    <source>
        <dbReference type="ARBA" id="ARBA00022989"/>
    </source>
</evidence>
<evidence type="ECO:0000256" key="19">
    <source>
        <dbReference type="SAM" id="Phobius"/>
    </source>
</evidence>
<feature type="transmembrane region" description="Helical" evidence="19">
    <location>
        <begin position="1760"/>
        <end position="1786"/>
    </location>
</feature>
<gene>
    <name evidence="21" type="ORF">QBC46DRAFT_257642</name>
</gene>
<protein>
    <recommendedName>
        <fullName evidence="17">Calcium-channel protein CCH1</fullName>
    </recommendedName>
</protein>
<dbReference type="PANTHER" id="PTHR45628:SF7">
    <property type="entry name" value="VOLTAGE-DEPENDENT CALCIUM CHANNEL TYPE A SUBUNIT ALPHA-1"/>
    <property type="match status" value="1"/>
</dbReference>
<feature type="transmembrane region" description="Helical" evidence="19">
    <location>
        <begin position="1667"/>
        <end position="1692"/>
    </location>
</feature>
<feature type="domain" description="EF-hand" evidence="20">
    <location>
        <begin position="1805"/>
        <end position="1840"/>
    </location>
</feature>
<feature type="region of interest" description="Disordered" evidence="18">
    <location>
        <begin position="1"/>
        <end position="78"/>
    </location>
</feature>
<keyword evidence="6" id="KW-0107">Calcium channel</keyword>
<feature type="transmembrane region" description="Helical" evidence="19">
    <location>
        <begin position="1255"/>
        <end position="1277"/>
    </location>
</feature>
<evidence type="ECO:0000256" key="1">
    <source>
        <dbReference type="ARBA" id="ARBA00004651"/>
    </source>
</evidence>
<comment type="function">
    <text evidence="15">Voltage-gated, high-affinity calcium channel that functions together with MID1 to mediate calcium entry into cells. Required during conditions of environmental stress.</text>
</comment>
<keyword evidence="3" id="KW-1003">Cell membrane</keyword>
<feature type="transmembrane region" description="Helical" evidence="19">
    <location>
        <begin position="980"/>
        <end position="1006"/>
    </location>
</feature>
<accession>A0AAN6S659</accession>
<evidence type="ECO:0000256" key="6">
    <source>
        <dbReference type="ARBA" id="ARBA00022673"/>
    </source>
</evidence>
<evidence type="ECO:0000256" key="13">
    <source>
        <dbReference type="ARBA" id="ARBA00023180"/>
    </source>
</evidence>
<feature type="transmembrane region" description="Helical" evidence="19">
    <location>
        <begin position="897"/>
        <end position="921"/>
    </location>
</feature>
<feature type="transmembrane region" description="Helical" evidence="19">
    <location>
        <begin position="711"/>
        <end position="737"/>
    </location>
</feature>
<evidence type="ECO:0000256" key="11">
    <source>
        <dbReference type="ARBA" id="ARBA00023065"/>
    </source>
</evidence>
<feature type="transmembrane region" description="Helical" evidence="19">
    <location>
        <begin position="1549"/>
        <end position="1569"/>
    </location>
</feature>
<dbReference type="PANTHER" id="PTHR45628">
    <property type="entry name" value="VOLTAGE-DEPENDENT CALCIUM CHANNEL TYPE A SUBUNIT ALPHA-1"/>
    <property type="match status" value="1"/>
</dbReference>
<dbReference type="GO" id="GO:0008331">
    <property type="term" value="F:high voltage-gated calcium channel activity"/>
    <property type="evidence" value="ECO:0007669"/>
    <property type="project" value="TreeGrafter"/>
</dbReference>
<feature type="transmembrane region" description="Helical" evidence="19">
    <location>
        <begin position="535"/>
        <end position="557"/>
    </location>
</feature>
<keyword evidence="5" id="KW-0109">Calcium transport</keyword>
<dbReference type="FunFam" id="1.10.287.70:FF:000093">
    <property type="entry name" value="Calcium channel subunit Cch1"/>
    <property type="match status" value="1"/>
</dbReference>
<dbReference type="InterPro" id="IPR005821">
    <property type="entry name" value="Ion_trans_dom"/>
</dbReference>
<feature type="transmembrane region" description="Helical" evidence="19">
    <location>
        <begin position="1637"/>
        <end position="1655"/>
    </location>
</feature>
<feature type="transmembrane region" description="Helical" evidence="19">
    <location>
        <begin position="569"/>
        <end position="589"/>
    </location>
</feature>
<feature type="transmembrane region" description="Helical" evidence="19">
    <location>
        <begin position="1611"/>
        <end position="1631"/>
    </location>
</feature>
<comment type="subcellular location">
    <subcellularLocation>
        <location evidence="1">Cell membrane</location>
        <topology evidence="1">Multi-pass membrane protein</topology>
    </subcellularLocation>
</comment>
<dbReference type="InterPro" id="IPR002048">
    <property type="entry name" value="EF_hand_dom"/>
</dbReference>
<dbReference type="Gene3D" id="1.20.120.350">
    <property type="entry name" value="Voltage-gated potassium channels. Chain C"/>
    <property type="match status" value="4"/>
</dbReference>